<proteinExistence type="predicted"/>
<feature type="domain" description="Serine aminopeptidase S33" evidence="1">
    <location>
        <begin position="6"/>
        <end position="157"/>
    </location>
</feature>
<keyword evidence="2" id="KW-1185">Reference proteome</keyword>
<organism evidence="2 3">
    <name type="scientific">Crassostrea virginica</name>
    <name type="common">Eastern oyster</name>
    <dbReference type="NCBI Taxonomy" id="6565"/>
    <lineage>
        <taxon>Eukaryota</taxon>
        <taxon>Metazoa</taxon>
        <taxon>Spiralia</taxon>
        <taxon>Lophotrochozoa</taxon>
        <taxon>Mollusca</taxon>
        <taxon>Bivalvia</taxon>
        <taxon>Autobranchia</taxon>
        <taxon>Pteriomorphia</taxon>
        <taxon>Ostreida</taxon>
        <taxon>Ostreoidea</taxon>
        <taxon>Ostreidae</taxon>
        <taxon>Crassostrea</taxon>
    </lineage>
</organism>
<protein>
    <submittedName>
        <fullName evidence="3">Monoglyceride lipase-like</fullName>
    </submittedName>
</protein>
<dbReference type="InterPro" id="IPR022742">
    <property type="entry name" value="Hydrolase_4"/>
</dbReference>
<dbReference type="OrthoDB" id="2498029at2759"/>
<dbReference type="SUPFAM" id="SSF53474">
    <property type="entry name" value="alpha/beta-Hydrolases"/>
    <property type="match status" value="1"/>
</dbReference>
<evidence type="ECO:0000259" key="1">
    <source>
        <dbReference type="Pfam" id="PF12146"/>
    </source>
</evidence>
<dbReference type="GeneID" id="111107477"/>
<reference evidence="3" key="1">
    <citation type="submission" date="2025-08" db="UniProtKB">
        <authorList>
            <consortium name="RefSeq"/>
        </authorList>
    </citation>
    <scope>IDENTIFICATION</scope>
    <source>
        <tissue evidence="3">Whole sample</tissue>
    </source>
</reference>
<name>A0A8B8B5E5_CRAVI</name>
<dbReference type="InterPro" id="IPR051044">
    <property type="entry name" value="MAG_DAG_Lipase"/>
</dbReference>
<dbReference type="KEGG" id="cvn:111107477"/>
<dbReference type="InterPro" id="IPR029058">
    <property type="entry name" value="AB_hydrolase_fold"/>
</dbReference>
<dbReference type="AlphaFoldDB" id="A0A8B8B5E5"/>
<dbReference type="Proteomes" id="UP000694844">
    <property type="component" value="Chromosome 8"/>
</dbReference>
<evidence type="ECO:0000313" key="3">
    <source>
        <dbReference type="RefSeq" id="XP_022298401.1"/>
    </source>
</evidence>
<dbReference type="PANTHER" id="PTHR11614">
    <property type="entry name" value="PHOSPHOLIPASE-RELATED"/>
    <property type="match status" value="1"/>
</dbReference>
<dbReference type="Pfam" id="PF12146">
    <property type="entry name" value="Hydrolase_4"/>
    <property type="match status" value="1"/>
</dbReference>
<evidence type="ECO:0000313" key="2">
    <source>
        <dbReference type="Proteomes" id="UP000694844"/>
    </source>
</evidence>
<sequence length="175" mass="20367">MFTVWGTIAILAALERPNYFNGIITSAPLVIPTNGFPSKFKIFHLKYVTGNLHPERVLSHIDPTQITRDPVQRKKLTDDRLFRTPIKARWTKAWYNAVGEILQNLKSLSLPFFAFHGDADQISDVKFSQKMFDKARSCDKELKIYPGFFHAPLYESEENRKQVLNDIKLWLEKRI</sequence>
<dbReference type="RefSeq" id="XP_022298401.1">
    <property type="nucleotide sequence ID" value="XM_022442693.1"/>
</dbReference>
<dbReference type="Gene3D" id="3.40.50.1820">
    <property type="entry name" value="alpha/beta hydrolase"/>
    <property type="match status" value="1"/>
</dbReference>
<gene>
    <name evidence="3" type="primary">LOC111107477</name>
</gene>
<accession>A0A8B8B5E5</accession>